<dbReference type="Gene3D" id="3.40.50.300">
    <property type="entry name" value="P-loop containing nucleotide triphosphate hydrolases"/>
    <property type="match status" value="1"/>
</dbReference>
<evidence type="ECO:0000256" key="3">
    <source>
        <dbReference type="ARBA" id="ARBA00022741"/>
    </source>
</evidence>
<name>A0A2X4VCJ0_9GAMM</name>
<dbReference type="InterPro" id="IPR027417">
    <property type="entry name" value="P-loop_NTPase"/>
</dbReference>
<evidence type="ECO:0000256" key="4">
    <source>
        <dbReference type="ARBA" id="ARBA00022840"/>
    </source>
</evidence>
<dbReference type="GO" id="GO:0016887">
    <property type="term" value="F:ATP hydrolysis activity"/>
    <property type="evidence" value="ECO:0007669"/>
    <property type="project" value="InterPro"/>
</dbReference>
<organism evidence="6 7">
    <name type="scientific">Leminorella richardii</name>
    <dbReference type="NCBI Taxonomy" id="158841"/>
    <lineage>
        <taxon>Bacteria</taxon>
        <taxon>Pseudomonadati</taxon>
        <taxon>Pseudomonadota</taxon>
        <taxon>Gammaproteobacteria</taxon>
        <taxon>Enterobacterales</taxon>
        <taxon>Budviciaceae</taxon>
        <taxon>Leminorella</taxon>
    </lineage>
</organism>
<feature type="domain" description="ABC transporter" evidence="5">
    <location>
        <begin position="3"/>
        <end position="220"/>
    </location>
</feature>
<evidence type="ECO:0000259" key="5">
    <source>
        <dbReference type="PROSITE" id="PS50893"/>
    </source>
</evidence>
<dbReference type="KEGG" id="lri:NCTC12151_02823"/>
<keyword evidence="3" id="KW-0547">Nucleotide-binding</keyword>
<dbReference type="GO" id="GO:0005524">
    <property type="term" value="F:ATP binding"/>
    <property type="evidence" value="ECO:0007669"/>
    <property type="project" value="UniProtKB-KW"/>
</dbReference>
<keyword evidence="4 6" id="KW-0067">ATP-binding</keyword>
<accession>A0A2X4VCJ0</accession>
<gene>
    <name evidence="6" type="primary">ssuB</name>
    <name evidence="6" type="ORF">NCTC12151_02823</name>
</gene>
<keyword evidence="6" id="KW-0378">Hydrolase</keyword>
<dbReference type="InterPro" id="IPR050166">
    <property type="entry name" value="ABC_transporter_ATP-bind"/>
</dbReference>
<dbReference type="InterPro" id="IPR003593">
    <property type="entry name" value="AAA+_ATPase"/>
</dbReference>
<proteinExistence type="inferred from homology"/>
<dbReference type="InterPro" id="IPR003439">
    <property type="entry name" value="ABC_transporter-like_ATP-bd"/>
</dbReference>
<dbReference type="Proteomes" id="UP000249005">
    <property type="component" value="Chromosome 1"/>
</dbReference>
<dbReference type="PROSITE" id="PS00211">
    <property type="entry name" value="ABC_TRANSPORTER_1"/>
    <property type="match status" value="1"/>
</dbReference>
<keyword evidence="7" id="KW-1185">Reference proteome</keyword>
<dbReference type="SMART" id="SM00382">
    <property type="entry name" value="AAA"/>
    <property type="match status" value="1"/>
</dbReference>
<dbReference type="EMBL" id="LS483470">
    <property type="protein sequence ID" value="SQI43000.1"/>
    <property type="molecule type" value="Genomic_DNA"/>
</dbReference>
<dbReference type="PANTHER" id="PTHR42788:SF19">
    <property type="entry name" value="ALIPHATIC SULFONATES IMPORT ATP-BINDING PROTEIN SSUB 2"/>
    <property type="match status" value="1"/>
</dbReference>
<comment type="similarity">
    <text evidence="1">Belongs to the ABC transporter superfamily.</text>
</comment>
<evidence type="ECO:0000256" key="1">
    <source>
        <dbReference type="ARBA" id="ARBA00005417"/>
    </source>
</evidence>
<reference evidence="6 7" key="1">
    <citation type="submission" date="2018-06" db="EMBL/GenBank/DDBJ databases">
        <authorList>
            <consortium name="Pathogen Informatics"/>
            <person name="Doyle S."/>
        </authorList>
    </citation>
    <scope>NUCLEOTIDE SEQUENCE [LARGE SCALE GENOMIC DNA]</scope>
    <source>
        <strain evidence="6 7">NCTC12151</strain>
    </source>
</reference>
<dbReference type="InterPro" id="IPR017871">
    <property type="entry name" value="ABC_transporter-like_CS"/>
</dbReference>
<dbReference type="SUPFAM" id="SSF52540">
    <property type="entry name" value="P-loop containing nucleoside triphosphate hydrolases"/>
    <property type="match status" value="1"/>
</dbReference>
<protein>
    <submittedName>
        <fullName evidence="6">Aliphatic sulfonates import ATP-binding protein SsuB</fullName>
        <ecNumber evidence="6">3.6.3.-</ecNumber>
    </submittedName>
</protein>
<evidence type="ECO:0000313" key="6">
    <source>
        <dbReference type="EMBL" id="SQI43000.1"/>
    </source>
</evidence>
<dbReference type="PROSITE" id="PS50893">
    <property type="entry name" value="ABC_TRANSPORTER_2"/>
    <property type="match status" value="1"/>
</dbReference>
<dbReference type="AlphaFoldDB" id="A0A2X4VCJ0"/>
<dbReference type="RefSeq" id="WP_232054922.1">
    <property type="nucleotide sequence ID" value="NZ_LR698987.1"/>
</dbReference>
<evidence type="ECO:0000256" key="2">
    <source>
        <dbReference type="ARBA" id="ARBA00022448"/>
    </source>
</evidence>
<dbReference type="Pfam" id="PF00005">
    <property type="entry name" value="ABC_tran"/>
    <property type="match status" value="1"/>
</dbReference>
<keyword evidence="2" id="KW-0813">Transport</keyword>
<dbReference type="EC" id="3.6.3.-" evidence="6"/>
<evidence type="ECO:0000313" key="7">
    <source>
        <dbReference type="Proteomes" id="UP000249005"/>
    </source>
</evidence>
<sequence>MMKGLTGIDKRYGGRTVLDNVSLSLPEGEITCLLGPSGCGKSTLLRILGGLIPADGGSVNVQPADCAMVFQEPRLLPWLTVAENLALALPFWRTNKRQAIDSALVKVQLGGTREMMPASLSGGMAQRVGIARALLQNPSALLMDEPFAALDAITRTEQQQMLRGLISGQRASCLFVTHDIHEAITIGDRILVMNQGRIAAEFVRREGGYPLDLKQLVLNSLQPLETRNPQ</sequence>
<dbReference type="PANTHER" id="PTHR42788">
    <property type="entry name" value="TAURINE IMPORT ATP-BINDING PROTEIN-RELATED"/>
    <property type="match status" value="1"/>
</dbReference>